<comment type="similarity">
    <text evidence="1">Belongs to the short-chain dehydrogenases/reductases (SDR) family.</text>
</comment>
<name>A0AAE0XAY7_9PEZI</name>
<organism evidence="3 4">
    <name type="scientific">Podospora appendiculata</name>
    <dbReference type="NCBI Taxonomy" id="314037"/>
    <lineage>
        <taxon>Eukaryota</taxon>
        <taxon>Fungi</taxon>
        <taxon>Dikarya</taxon>
        <taxon>Ascomycota</taxon>
        <taxon>Pezizomycotina</taxon>
        <taxon>Sordariomycetes</taxon>
        <taxon>Sordariomycetidae</taxon>
        <taxon>Sordariales</taxon>
        <taxon>Podosporaceae</taxon>
        <taxon>Podospora</taxon>
    </lineage>
</organism>
<dbReference type="SUPFAM" id="SSF51735">
    <property type="entry name" value="NAD(P)-binding Rossmann-fold domains"/>
    <property type="match status" value="1"/>
</dbReference>
<reference evidence="3" key="1">
    <citation type="journal article" date="2023" name="Mol. Phylogenet. Evol.">
        <title>Genome-scale phylogeny and comparative genomics of the fungal order Sordariales.</title>
        <authorList>
            <person name="Hensen N."/>
            <person name="Bonometti L."/>
            <person name="Westerberg I."/>
            <person name="Brannstrom I.O."/>
            <person name="Guillou S."/>
            <person name="Cros-Aarteil S."/>
            <person name="Calhoun S."/>
            <person name="Haridas S."/>
            <person name="Kuo A."/>
            <person name="Mondo S."/>
            <person name="Pangilinan J."/>
            <person name="Riley R."/>
            <person name="LaButti K."/>
            <person name="Andreopoulos B."/>
            <person name="Lipzen A."/>
            <person name="Chen C."/>
            <person name="Yan M."/>
            <person name="Daum C."/>
            <person name="Ng V."/>
            <person name="Clum A."/>
            <person name="Steindorff A."/>
            <person name="Ohm R.A."/>
            <person name="Martin F."/>
            <person name="Silar P."/>
            <person name="Natvig D.O."/>
            <person name="Lalanne C."/>
            <person name="Gautier V."/>
            <person name="Ament-Velasquez S.L."/>
            <person name="Kruys A."/>
            <person name="Hutchinson M.I."/>
            <person name="Powell A.J."/>
            <person name="Barry K."/>
            <person name="Miller A.N."/>
            <person name="Grigoriev I.V."/>
            <person name="Debuchy R."/>
            <person name="Gladieux P."/>
            <person name="Hiltunen Thoren M."/>
            <person name="Johannesson H."/>
        </authorList>
    </citation>
    <scope>NUCLEOTIDE SEQUENCE</scope>
    <source>
        <strain evidence="3">CBS 314.62</strain>
    </source>
</reference>
<dbReference type="AlphaFoldDB" id="A0AAE0XAY7"/>
<comment type="caution">
    <text evidence="3">The sequence shown here is derived from an EMBL/GenBank/DDBJ whole genome shotgun (WGS) entry which is preliminary data.</text>
</comment>
<proteinExistence type="inferred from homology"/>
<dbReference type="PANTHER" id="PTHR24320:SF283">
    <property type="entry name" value="RETINOL DEHYDROGENASE 11"/>
    <property type="match status" value="1"/>
</dbReference>
<dbReference type="Gene3D" id="3.40.50.720">
    <property type="entry name" value="NAD(P)-binding Rossmann-like Domain"/>
    <property type="match status" value="1"/>
</dbReference>
<sequence length="265" mass="28672">MAPYNARTTSEEVVRDLADQIKGKVILTTGVSPASIGATFVKSIAAAKPSLLILAGRNAAKIQETADAITAANPDIKVRLLELDLGSLAEVRKSAALVNSWDDVPVIDALANNSGIMATEFALTVDGFERQFGTNHLAHFLFTNLVMSKILASKAPRVVSVSSDAYMLSPIRFDDVDFKKGETYNKWQAYGQSKTGNTSSQGAATHVFAAFADEALRKHNGAYLVDAHVPDPNDKTVFQPWATSVHDSEKLWKLSEKLVGQKFAY</sequence>
<evidence type="ECO:0000313" key="4">
    <source>
        <dbReference type="Proteomes" id="UP001270362"/>
    </source>
</evidence>
<keyword evidence="2" id="KW-0560">Oxidoreductase</keyword>
<dbReference type="PANTHER" id="PTHR24320">
    <property type="entry name" value="RETINOL DEHYDROGENASE"/>
    <property type="match status" value="1"/>
</dbReference>
<reference evidence="3" key="2">
    <citation type="submission" date="2023-06" db="EMBL/GenBank/DDBJ databases">
        <authorList>
            <consortium name="Lawrence Berkeley National Laboratory"/>
            <person name="Haridas S."/>
            <person name="Hensen N."/>
            <person name="Bonometti L."/>
            <person name="Westerberg I."/>
            <person name="Brannstrom I.O."/>
            <person name="Guillou S."/>
            <person name="Cros-Aarteil S."/>
            <person name="Calhoun S."/>
            <person name="Kuo A."/>
            <person name="Mondo S."/>
            <person name="Pangilinan J."/>
            <person name="Riley R."/>
            <person name="Labutti K."/>
            <person name="Andreopoulos B."/>
            <person name="Lipzen A."/>
            <person name="Chen C."/>
            <person name="Yanf M."/>
            <person name="Daum C."/>
            <person name="Ng V."/>
            <person name="Clum A."/>
            <person name="Steindorff A."/>
            <person name="Ohm R."/>
            <person name="Martin F."/>
            <person name="Silar P."/>
            <person name="Natvig D."/>
            <person name="Lalanne C."/>
            <person name="Gautier V."/>
            <person name="Ament-Velasquez S.L."/>
            <person name="Kruys A."/>
            <person name="Hutchinson M.I."/>
            <person name="Powell A.J."/>
            <person name="Barry K."/>
            <person name="Miller A.N."/>
            <person name="Grigoriev I.V."/>
            <person name="Debuchy R."/>
            <person name="Gladieux P."/>
            <person name="Thoren M.H."/>
            <person name="Johannesson H."/>
        </authorList>
    </citation>
    <scope>NUCLEOTIDE SEQUENCE</scope>
    <source>
        <strain evidence="3">CBS 314.62</strain>
    </source>
</reference>
<protein>
    <submittedName>
        <fullName evidence="3">Short-chain dehydrogenase</fullName>
    </submittedName>
</protein>
<dbReference type="Pfam" id="PF00106">
    <property type="entry name" value="adh_short"/>
    <property type="match status" value="1"/>
</dbReference>
<evidence type="ECO:0000256" key="2">
    <source>
        <dbReference type="ARBA" id="ARBA00023002"/>
    </source>
</evidence>
<evidence type="ECO:0000256" key="1">
    <source>
        <dbReference type="ARBA" id="ARBA00006484"/>
    </source>
</evidence>
<evidence type="ECO:0000313" key="3">
    <source>
        <dbReference type="EMBL" id="KAK3689316.1"/>
    </source>
</evidence>
<accession>A0AAE0XAY7</accession>
<dbReference type="GO" id="GO:0016491">
    <property type="term" value="F:oxidoreductase activity"/>
    <property type="evidence" value="ECO:0007669"/>
    <property type="project" value="UniProtKB-KW"/>
</dbReference>
<dbReference type="InterPro" id="IPR002347">
    <property type="entry name" value="SDR_fam"/>
</dbReference>
<dbReference type="Proteomes" id="UP001270362">
    <property type="component" value="Unassembled WGS sequence"/>
</dbReference>
<dbReference type="InterPro" id="IPR036291">
    <property type="entry name" value="NAD(P)-bd_dom_sf"/>
</dbReference>
<gene>
    <name evidence="3" type="ORF">B0T22DRAFT_480528</name>
</gene>
<keyword evidence="4" id="KW-1185">Reference proteome</keyword>
<dbReference type="EMBL" id="JAULSO010000002">
    <property type="protein sequence ID" value="KAK3689316.1"/>
    <property type="molecule type" value="Genomic_DNA"/>
</dbReference>